<dbReference type="Pfam" id="PF18914">
    <property type="entry name" value="DUF5666"/>
    <property type="match status" value="3"/>
</dbReference>
<dbReference type="InterPro" id="IPR043724">
    <property type="entry name" value="DUF5666"/>
</dbReference>
<evidence type="ECO:0000256" key="1">
    <source>
        <dbReference type="SAM" id="SignalP"/>
    </source>
</evidence>
<evidence type="ECO:0000259" key="2">
    <source>
        <dbReference type="Pfam" id="PF18914"/>
    </source>
</evidence>
<keyword evidence="4" id="KW-1185">Reference proteome</keyword>
<dbReference type="AlphaFoldDB" id="A0A4R3UR56"/>
<feature type="signal peptide" evidence="1">
    <location>
        <begin position="1"/>
        <end position="19"/>
    </location>
</feature>
<gene>
    <name evidence="3" type="ORF">EV671_101720</name>
</gene>
<dbReference type="Proteomes" id="UP000295110">
    <property type="component" value="Unassembled WGS sequence"/>
</dbReference>
<sequence length="560" mass="55479">MRRIIPVLAASLACAFWLASCGGGGGSAAPATPSSSNGPAASTLSASSGEITAFGSVFVNGHEFSTQGAKLVDNDTGETLADASALEVGMSVDVKPMSATALDAAAPQAAEIRLHPLARGYVDAATSTASTLTVMGQTVQLTSATNFSDRRACVTATTSPCTPVSGLSGLSVTSAAAVPGSYVTVHGFLFSAGSGGANIVATLVSVGDAPTGTSRPAAFKAEGSVLSTGTNSVTIGSLAVSLAQATCWGADGKTSCATAFSTGQVVSVYSATAPALPATSFSASTAALRSRLPVETVGATVEVQGRVSSTSGTSFVLRGISVDGAALAAADRPVVGDDVRVTGTVATGGAITASAIKLLHAAISRSLTLEGDYSAVAAGTSANTWVVTLMGQSITVDASTRLSDRTSWTTNFNITTFQSVLSAASSKHLVVSAAADASGMLTATNLRLMPASTRAGLQGIVDATPAPVTGTGATAPTTFSVHGIAVSADPATFASLSDDDDWRLATKTTTVVAGDLVLVRGSFVNGQLVVAVPAGHTGPTMSDFVVDLGPPRAGDDHCDF</sequence>
<accession>A0A4R3UR56</accession>
<evidence type="ECO:0000313" key="3">
    <source>
        <dbReference type="EMBL" id="TCU94375.1"/>
    </source>
</evidence>
<feature type="domain" description="DUF5666" evidence="2">
    <location>
        <begin position="119"/>
        <end position="193"/>
    </location>
</feature>
<dbReference type="OrthoDB" id="8900756at2"/>
<organism evidence="3 4">
    <name type="scientific">Roseateles saccharophilus</name>
    <name type="common">Pseudomonas saccharophila</name>
    <dbReference type="NCBI Taxonomy" id="304"/>
    <lineage>
        <taxon>Bacteria</taxon>
        <taxon>Pseudomonadati</taxon>
        <taxon>Pseudomonadota</taxon>
        <taxon>Betaproteobacteria</taxon>
        <taxon>Burkholderiales</taxon>
        <taxon>Sphaerotilaceae</taxon>
        <taxon>Roseateles</taxon>
    </lineage>
</organism>
<protein>
    <recommendedName>
        <fullName evidence="2">DUF5666 domain-containing protein</fullName>
    </recommendedName>
</protein>
<name>A0A4R3UR56_ROSSA</name>
<dbReference type="EMBL" id="SMBU01000017">
    <property type="protein sequence ID" value="TCU94375.1"/>
    <property type="molecule type" value="Genomic_DNA"/>
</dbReference>
<reference evidence="3 4" key="1">
    <citation type="submission" date="2019-03" db="EMBL/GenBank/DDBJ databases">
        <title>Genomic Encyclopedia of Type Strains, Phase IV (KMG-IV): sequencing the most valuable type-strain genomes for metagenomic binning, comparative biology and taxonomic classification.</title>
        <authorList>
            <person name="Goeker M."/>
        </authorList>
    </citation>
    <scope>NUCLEOTIDE SEQUENCE [LARGE SCALE GENOMIC DNA]</scope>
    <source>
        <strain evidence="3 4">DSM 654</strain>
    </source>
</reference>
<comment type="caution">
    <text evidence="3">The sequence shown here is derived from an EMBL/GenBank/DDBJ whole genome shotgun (WGS) entry which is preliminary data.</text>
</comment>
<dbReference type="RefSeq" id="WP_132573024.1">
    <property type="nucleotide sequence ID" value="NZ_CBCSGL010000013.1"/>
</dbReference>
<proteinExistence type="predicted"/>
<feature type="domain" description="DUF5666" evidence="2">
    <location>
        <begin position="473"/>
        <end position="529"/>
    </location>
</feature>
<feature type="chain" id="PRO_5020961312" description="DUF5666 domain-containing protein" evidence="1">
    <location>
        <begin position="20"/>
        <end position="560"/>
    </location>
</feature>
<dbReference type="PROSITE" id="PS51257">
    <property type="entry name" value="PROKAR_LIPOPROTEIN"/>
    <property type="match status" value="1"/>
</dbReference>
<evidence type="ECO:0000313" key="4">
    <source>
        <dbReference type="Proteomes" id="UP000295110"/>
    </source>
</evidence>
<feature type="domain" description="DUF5666" evidence="2">
    <location>
        <begin position="380"/>
        <end position="444"/>
    </location>
</feature>
<keyword evidence="1" id="KW-0732">Signal</keyword>